<reference evidence="2" key="1">
    <citation type="submission" date="2022-11" db="UniProtKB">
        <authorList>
            <consortium name="WormBaseParasite"/>
        </authorList>
    </citation>
    <scope>IDENTIFICATION</scope>
</reference>
<dbReference type="Proteomes" id="UP000887569">
    <property type="component" value="Unplaced"/>
</dbReference>
<organism evidence="1 2">
    <name type="scientific">Parascaris univalens</name>
    <name type="common">Nematode worm</name>
    <dbReference type="NCBI Taxonomy" id="6257"/>
    <lineage>
        <taxon>Eukaryota</taxon>
        <taxon>Metazoa</taxon>
        <taxon>Ecdysozoa</taxon>
        <taxon>Nematoda</taxon>
        <taxon>Chromadorea</taxon>
        <taxon>Rhabditida</taxon>
        <taxon>Spirurina</taxon>
        <taxon>Ascaridomorpha</taxon>
        <taxon>Ascaridoidea</taxon>
        <taxon>Ascarididae</taxon>
        <taxon>Parascaris</taxon>
    </lineage>
</organism>
<dbReference type="AlphaFoldDB" id="A0A915BPS3"/>
<accession>A0A915BPS3</accession>
<name>A0A915BPS3_PARUN</name>
<evidence type="ECO:0000313" key="2">
    <source>
        <dbReference type="WBParaSite" id="PgR051X_g042_t02"/>
    </source>
</evidence>
<dbReference type="WBParaSite" id="PgR051X_g042_t02">
    <property type="protein sequence ID" value="PgR051X_g042_t02"/>
    <property type="gene ID" value="PgR051X_g042"/>
</dbReference>
<proteinExistence type="predicted"/>
<evidence type="ECO:0000313" key="1">
    <source>
        <dbReference type="Proteomes" id="UP000887569"/>
    </source>
</evidence>
<protein>
    <submittedName>
        <fullName evidence="2">Mitochondrial import inner membrane translocase subunit Tim23</fullName>
    </submittedName>
</protein>
<keyword evidence="1" id="KW-1185">Reference proteome</keyword>
<sequence length="120" mass="13767">LRKRCLGFGTHRPRRLLSSLRQLTTTLLHRIQRLQKHLLLTVGLCLRSTKSRTPAYQYRCRCPRICRWIPAFSVSLLHSKPCFIPRCGWCCQLTFISLTEVALLRAGINKGKGAIPVILI</sequence>